<dbReference type="PROSITE" id="PS51257">
    <property type="entry name" value="PROKAR_LIPOPROTEIN"/>
    <property type="match status" value="1"/>
</dbReference>
<reference evidence="1" key="1">
    <citation type="submission" date="2021-02" db="EMBL/GenBank/DDBJ databases">
        <authorList>
            <person name="Nowell W R."/>
        </authorList>
    </citation>
    <scope>NUCLEOTIDE SEQUENCE</scope>
</reference>
<accession>A0A819NKD5</accession>
<dbReference type="Proteomes" id="UP000663844">
    <property type="component" value="Unassembled WGS sequence"/>
</dbReference>
<protein>
    <submittedName>
        <fullName evidence="1">Uncharacterized protein</fullName>
    </submittedName>
</protein>
<name>A0A819NKD5_9BILA</name>
<comment type="caution">
    <text evidence="1">The sequence shown here is derived from an EMBL/GenBank/DDBJ whole genome shotgun (WGS) entry which is preliminary data.</text>
</comment>
<organism evidence="1 2">
    <name type="scientific">Adineta steineri</name>
    <dbReference type="NCBI Taxonomy" id="433720"/>
    <lineage>
        <taxon>Eukaryota</taxon>
        <taxon>Metazoa</taxon>
        <taxon>Spiralia</taxon>
        <taxon>Gnathifera</taxon>
        <taxon>Rotifera</taxon>
        <taxon>Eurotatoria</taxon>
        <taxon>Bdelloidea</taxon>
        <taxon>Adinetida</taxon>
        <taxon>Adinetidae</taxon>
        <taxon>Adineta</taxon>
    </lineage>
</organism>
<dbReference type="EMBL" id="CAJOAZ010003284">
    <property type="protein sequence ID" value="CAF3997716.1"/>
    <property type="molecule type" value="Genomic_DNA"/>
</dbReference>
<sequence length="76" mass="8891">MISRFLFYVFLGCGCNDIVRIPDEDIQYLNERLQLKEYMNEEDALNTIAELENFYTAIKLGIKGEPSEMIDKAWHA</sequence>
<dbReference type="AlphaFoldDB" id="A0A819NKD5"/>
<gene>
    <name evidence="1" type="ORF">OXD698_LOCUS29332</name>
</gene>
<feature type="non-terminal residue" evidence="1">
    <location>
        <position position="76"/>
    </location>
</feature>
<proteinExistence type="predicted"/>
<evidence type="ECO:0000313" key="2">
    <source>
        <dbReference type="Proteomes" id="UP000663844"/>
    </source>
</evidence>
<evidence type="ECO:0000313" key="1">
    <source>
        <dbReference type="EMBL" id="CAF3997716.1"/>
    </source>
</evidence>